<dbReference type="EMBL" id="JBHRWN010000002">
    <property type="protein sequence ID" value="MFC3477067.1"/>
    <property type="molecule type" value="Genomic_DNA"/>
</dbReference>
<dbReference type="InterPro" id="IPR006311">
    <property type="entry name" value="TAT_signal"/>
</dbReference>
<keyword evidence="4" id="KW-1185">Reference proteome</keyword>
<proteinExistence type="predicted"/>
<feature type="region of interest" description="Disordered" evidence="1">
    <location>
        <begin position="61"/>
        <end position="82"/>
    </location>
</feature>
<name>A0ABD5NDA6_9EURY</name>
<dbReference type="PROSITE" id="PS51318">
    <property type="entry name" value="TAT"/>
    <property type="match status" value="1"/>
</dbReference>
<keyword evidence="2" id="KW-0812">Transmembrane</keyword>
<organism evidence="3 4">
    <name type="scientific">Halobacterium litoreum</name>
    <dbReference type="NCBI Taxonomy" id="2039234"/>
    <lineage>
        <taxon>Archaea</taxon>
        <taxon>Methanobacteriati</taxon>
        <taxon>Methanobacteriota</taxon>
        <taxon>Stenosarchaea group</taxon>
        <taxon>Halobacteria</taxon>
        <taxon>Halobacteriales</taxon>
        <taxon>Halobacteriaceae</taxon>
        <taxon>Halobacterium</taxon>
    </lineage>
</organism>
<dbReference type="Proteomes" id="UP001595660">
    <property type="component" value="Unassembled WGS sequence"/>
</dbReference>
<dbReference type="RefSeq" id="WP_232571799.1">
    <property type="nucleotide sequence ID" value="NZ_CP089466.1"/>
</dbReference>
<gene>
    <name evidence="3" type="ORF">ACFOKC_04945</name>
</gene>
<dbReference type="GeneID" id="69117011"/>
<keyword evidence="2" id="KW-0472">Membrane</keyword>
<dbReference type="AlphaFoldDB" id="A0ABD5NDA6"/>
<feature type="transmembrane region" description="Helical" evidence="2">
    <location>
        <begin position="12"/>
        <end position="34"/>
    </location>
</feature>
<sequence>MTEKLELTRRKLLAGIAGVGAASAGAGLGTSAYLNDTESFTDNSITAGALNLAVSVDVRAKSPDLPDPEVASETGTDDTADGNVVTITVSDLKPGDWFLLEWDAEVYGNPGYVQVTSVDEDYANAEGANPEPETDTAAPGDLGRTLLTSIWADFQTLGSTDVRQYLVDLDPTTDVSSTGLSAYETPDLDGVTPSGAHYTTLDEAHAVYQTGVLMRDAGGAPLVVGNNGDSGTFYQLFELPPGVGNDVQGDSVTFSLRFDAEQVRNNDAPFGGA</sequence>
<dbReference type="NCBIfam" id="TIGR04088">
    <property type="entry name" value="cognate_SipW"/>
    <property type="match status" value="1"/>
</dbReference>
<comment type="caution">
    <text evidence="3">The sequence shown here is derived from an EMBL/GenBank/DDBJ whole genome shotgun (WGS) entry which is preliminary data.</text>
</comment>
<reference evidence="3 4" key="1">
    <citation type="journal article" date="2019" name="Int. J. Syst. Evol. Microbiol.">
        <title>The Global Catalogue of Microorganisms (GCM) 10K type strain sequencing project: providing services to taxonomists for standard genome sequencing and annotation.</title>
        <authorList>
            <consortium name="The Broad Institute Genomics Platform"/>
            <consortium name="The Broad Institute Genome Sequencing Center for Infectious Disease"/>
            <person name="Wu L."/>
            <person name="Ma J."/>
        </authorList>
    </citation>
    <scope>NUCLEOTIDE SEQUENCE [LARGE SCALE GENOMIC DNA]</scope>
    <source>
        <strain evidence="3 4">CGMCC 1.12562</strain>
    </source>
</reference>
<dbReference type="InterPro" id="IPR023833">
    <property type="entry name" value="Signal_pept_SipW-depend-type"/>
</dbReference>
<protein>
    <submittedName>
        <fullName evidence="3">SipW-dependent-type signal peptide-containing protein</fullName>
    </submittedName>
</protein>
<evidence type="ECO:0000256" key="1">
    <source>
        <dbReference type="SAM" id="MobiDB-lite"/>
    </source>
</evidence>
<evidence type="ECO:0000313" key="3">
    <source>
        <dbReference type="EMBL" id="MFC3477067.1"/>
    </source>
</evidence>
<evidence type="ECO:0000313" key="4">
    <source>
        <dbReference type="Proteomes" id="UP001595660"/>
    </source>
</evidence>
<evidence type="ECO:0000256" key="2">
    <source>
        <dbReference type="SAM" id="Phobius"/>
    </source>
</evidence>
<accession>A0ABD5NDA6</accession>
<keyword evidence="2" id="KW-1133">Transmembrane helix</keyword>